<protein>
    <submittedName>
        <fullName evidence="1">Transmembrane protein</fullName>
    </submittedName>
</protein>
<dbReference type="EMBL" id="PP712043">
    <property type="protein sequence ID" value="XBH24251.1"/>
    <property type="molecule type" value="Viral_cRNA"/>
</dbReference>
<sequence>MGAYLIIAIENLKYLKFAHTTAPECKMTENAEERLSQMSTAVNTMMNSLTYTLPTVLNTQKATLLARMNHLVTEIKEVARLNNVDLNVRMGTNKTVALKTGNHGHTIHPRALTTLAPYTTKRIETFTLVPKTPKKYPGFYPMVKVDDAASLENRVIAVTKIFGDKGLDEESRYQTVWNLNPSN</sequence>
<reference evidence="1" key="2">
    <citation type="submission" date="2024-02" db="EMBL/GenBank/DDBJ databases">
        <authorList>
            <person name="Hu B."/>
        </authorList>
    </citation>
    <scope>NUCLEOTIDE SEQUENCE</scope>
    <source>
        <strain evidence="1">11A/Kenya/RNAKID2229/2016</strain>
    </source>
</reference>
<proteinExistence type="predicted"/>
<evidence type="ECO:0000313" key="1">
    <source>
        <dbReference type="EMBL" id="XBH24251.1"/>
    </source>
</evidence>
<organism evidence="1">
    <name type="scientific">Mus rat paramyxovirus</name>
    <dbReference type="NCBI Taxonomy" id="3141895"/>
    <lineage>
        <taxon>Viruses</taxon>
        <taxon>Riboviria</taxon>
        <taxon>Orthornavirae</taxon>
        <taxon>Negarnaviricota</taxon>
        <taxon>Haploviricotina</taxon>
        <taxon>Monjiviricetes</taxon>
        <taxon>Mononegavirales</taxon>
        <taxon>Paramyxoviridae</taxon>
    </lineage>
</organism>
<keyword evidence="1" id="KW-0812">Transmembrane</keyword>
<name>A0AAU7E3K6_9MONO</name>
<keyword evidence="1" id="KW-0472">Membrane</keyword>
<accession>A0AAU7E3K6</accession>
<reference evidence="1" key="1">
    <citation type="journal article" date="2024" name="Microbiome">
        <title>Substantial viral diversity in bats and rodents from East Africa: insights into evolution, recombination, and cocirculation.</title>
        <authorList>
            <person name="Wang D."/>
            <person name="Yang X."/>
            <person name="Ren Z."/>
            <person name="Hu B."/>
            <person name="Zhao H."/>
            <person name="Yang K."/>
            <person name="Shi P."/>
            <person name="Zhang Z."/>
            <person name="Feng Q."/>
            <person name="Nawenja C.V."/>
            <person name="Obanda V."/>
            <person name="Robert K."/>
            <person name="Nalikka B."/>
            <person name="Waruhiu C.N."/>
            <person name="Ochola G.O."/>
            <person name="Onyuok S.O."/>
            <person name="Ochieng H."/>
            <person name="Li B."/>
            <person name="Zhu Y."/>
            <person name="Si H."/>
            <person name="Yin J."/>
            <person name="Kristiansen K."/>
            <person name="Jin X."/>
            <person name="Xu X."/>
            <person name="Xiao M."/>
            <person name="Agwanda B."/>
            <person name="Ommeh S."/>
            <person name="Li J."/>
            <person name="Shi Z.L."/>
        </authorList>
    </citation>
    <scope>NUCLEOTIDE SEQUENCE</scope>
    <source>
        <strain evidence="1">11A/Kenya/RNAKID2229/2016</strain>
    </source>
</reference>